<comment type="function">
    <text evidence="7">Catalyzes the NADPH-dependent reduction of L-glutamate 5-phosphate into L-glutamate 5-semialdehyde and phosphate. The product spontaneously undergoes cyclization to form 1-pyrroline-5-carboxylate.</text>
</comment>
<dbReference type="NCBIfam" id="NF001221">
    <property type="entry name" value="PRK00197.1"/>
    <property type="match status" value="1"/>
</dbReference>
<keyword evidence="10" id="KW-1185">Reference proteome</keyword>
<evidence type="ECO:0000256" key="7">
    <source>
        <dbReference type="HAMAP-Rule" id="MF_00412"/>
    </source>
</evidence>
<evidence type="ECO:0000256" key="5">
    <source>
        <dbReference type="ARBA" id="ARBA00023002"/>
    </source>
</evidence>
<dbReference type="GO" id="GO:0005737">
    <property type="term" value="C:cytoplasm"/>
    <property type="evidence" value="ECO:0007669"/>
    <property type="project" value="UniProtKB-SubCell"/>
</dbReference>
<dbReference type="PANTHER" id="PTHR11063:SF8">
    <property type="entry name" value="DELTA-1-PYRROLINE-5-CARBOXYLATE SYNTHASE"/>
    <property type="match status" value="1"/>
</dbReference>
<dbReference type="SUPFAM" id="SSF53720">
    <property type="entry name" value="ALDH-like"/>
    <property type="match status" value="1"/>
</dbReference>
<name>A0A892ZEB8_9NEIS</name>
<dbReference type="Pfam" id="PF00171">
    <property type="entry name" value="Aldedh"/>
    <property type="match status" value="2"/>
</dbReference>
<dbReference type="InterPro" id="IPR012134">
    <property type="entry name" value="Glu-5-SA_DH"/>
</dbReference>
<dbReference type="InterPro" id="IPR016163">
    <property type="entry name" value="Ald_DH_C"/>
</dbReference>
<organism evidence="9 10">
    <name type="scientific">Paralysiella testudinis</name>
    <dbReference type="NCBI Taxonomy" id="2809020"/>
    <lineage>
        <taxon>Bacteria</taxon>
        <taxon>Pseudomonadati</taxon>
        <taxon>Pseudomonadota</taxon>
        <taxon>Betaproteobacteria</taxon>
        <taxon>Neisseriales</taxon>
        <taxon>Neisseriaceae</taxon>
        <taxon>Paralysiella</taxon>
    </lineage>
</organism>
<dbReference type="InterPro" id="IPR015590">
    <property type="entry name" value="Aldehyde_DH_dom"/>
</dbReference>
<keyword evidence="2 7" id="KW-0028">Amino-acid biosynthesis</keyword>
<evidence type="ECO:0000313" key="10">
    <source>
        <dbReference type="Proteomes" id="UP000653156"/>
    </source>
</evidence>
<comment type="catalytic activity">
    <reaction evidence="6 7">
        <text>L-glutamate 5-semialdehyde + phosphate + NADP(+) = L-glutamyl 5-phosphate + NADPH + H(+)</text>
        <dbReference type="Rhea" id="RHEA:19541"/>
        <dbReference type="ChEBI" id="CHEBI:15378"/>
        <dbReference type="ChEBI" id="CHEBI:43474"/>
        <dbReference type="ChEBI" id="CHEBI:57783"/>
        <dbReference type="ChEBI" id="CHEBI:58066"/>
        <dbReference type="ChEBI" id="CHEBI:58274"/>
        <dbReference type="ChEBI" id="CHEBI:58349"/>
        <dbReference type="EC" id="1.2.1.41"/>
    </reaction>
</comment>
<proteinExistence type="inferred from homology"/>
<dbReference type="NCBIfam" id="TIGR00407">
    <property type="entry name" value="proA"/>
    <property type="match status" value="1"/>
</dbReference>
<dbReference type="PIRSF" id="PIRSF000151">
    <property type="entry name" value="GPR"/>
    <property type="match status" value="1"/>
</dbReference>
<keyword evidence="3 7" id="KW-0641">Proline biosynthesis</keyword>
<comment type="pathway">
    <text evidence="1 7">Amino-acid biosynthesis; L-proline biosynthesis; L-glutamate 5-semialdehyde from L-glutamate: step 2/2.</text>
</comment>
<protein>
    <recommendedName>
        <fullName evidence="7">Gamma-glutamyl phosphate reductase</fullName>
        <shortName evidence="7">GPR</shortName>
        <ecNumber evidence="7">1.2.1.41</ecNumber>
    </recommendedName>
    <alternativeName>
        <fullName evidence="7">Glutamate-5-semialdehyde dehydrogenase</fullName>
    </alternativeName>
    <alternativeName>
        <fullName evidence="7">Glutamyl-gamma-semialdehyde dehydrogenase</fullName>
        <shortName evidence="7">GSA dehydrogenase</shortName>
    </alternativeName>
</protein>
<dbReference type="GO" id="GO:0055129">
    <property type="term" value="P:L-proline biosynthetic process"/>
    <property type="evidence" value="ECO:0007669"/>
    <property type="project" value="UniProtKB-UniRule"/>
</dbReference>
<dbReference type="GO" id="GO:0050661">
    <property type="term" value="F:NADP binding"/>
    <property type="evidence" value="ECO:0007669"/>
    <property type="project" value="InterPro"/>
</dbReference>
<dbReference type="InterPro" id="IPR000965">
    <property type="entry name" value="GPR_dom"/>
</dbReference>
<dbReference type="InterPro" id="IPR020593">
    <property type="entry name" value="G-glutamylP_reductase_CS"/>
</dbReference>
<gene>
    <name evidence="7" type="primary">proA</name>
    <name evidence="9" type="ORF">JQU52_11775</name>
</gene>
<keyword evidence="4 7" id="KW-0521">NADP</keyword>
<dbReference type="Gene3D" id="3.40.605.10">
    <property type="entry name" value="Aldehyde Dehydrogenase, Chain A, domain 1"/>
    <property type="match status" value="1"/>
</dbReference>
<feature type="domain" description="Aldehyde dehydrogenase" evidence="8">
    <location>
        <begin position="8"/>
        <end position="284"/>
    </location>
</feature>
<dbReference type="PANTHER" id="PTHR11063">
    <property type="entry name" value="GLUTAMATE SEMIALDEHYDE DEHYDROGENASE"/>
    <property type="match status" value="1"/>
</dbReference>
<evidence type="ECO:0000313" key="9">
    <source>
        <dbReference type="EMBL" id="QRQ81381.1"/>
    </source>
</evidence>
<dbReference type="InterPro" id="IPR016161">
    <property type="entry name" value="Ald_DH/histidinol_DH"/>
</dbReference>
<dbReference type="CDD" id="cd07079">
    <property type="entry name" value="ALDH_F18-19_ProA-GPR"/>
    <property type="match status" value="1"/>
</dbReference>
<dbReference type="EC" id="1.2.1.41" evidence="7"/>
<sequence>MDDINTYIRTAAQNAKAAYFALAAASSAAKNQALLYMADGLLQNQAALLAANAEDMAAARSKGLDSALLDRLQITEKTIAAMAEGLRQIVALPDPVGEMDEFRTQPSGIQVGKMRVPLGVVGIIYESRPNVTIDAAALCLKSGNACLLRGGSEAIRSNRAIASVIDAALRTAGLPEHAVHLIEHTDRAGVGAMLQLPEYIDVIIPRGGKSLVARISAEARVPVIKHLDGICHVYLDQDADAQMALAIALNAKTSRYGTCNTMETLLVHADRAAELLPRLQAAYAEKGVELRGCGQVQAILGDTVLPASAEDWDTEYLAPILAIKIVADINEAIAHINRHGSHHTDSIVTQNYARTQQFLRQVDSASVMVNASTRFADGFEYGLGAEIGISTDKIHVRGPVGLHGLTSQKWVVLGQGEIRG</sequence>
<dbReference type="GO" id="GO:0004350">
    <property type="term" value="F:glutamate-5-semialdehyde dehydrogenase activity"/>
    <property type="evidence" value="ECO:0007669"/>
    <property type="project" value="UniProtKB-UniRule"/>
</dbReference>
<dbReference type="InterPro" id="IPR016162">
    <property type="entry name" value="Ald_DH_N"/>
</dbReference>
<dbReference type="RefSeq" id="WP_230338674.1">
    <property type="nucleotide sequence ID" value="NZ_CP069798.1"/>
</dbReference>
<dbReference type="PROSITE" id="PS01223">
    <property type="entry name" value="PROA"/>
    <property type="match status" value="1"/>
</dbReference>
<evidence type="ECO:0000256" key="6">
    <source>
        <dbReference type="ARBA" id="ARBA00049024"/>
    </source>
</evidence>
<comment type="subcellular location">
    <subcellularLocation>
        <location evidence="7">Cytoplasm</location>
    </subcellularLocation>
</comment>
<reference evidence="9" key="1">
    <citation type="submission" date="2021-02" db="EMBL/GenBank/DDBJ databases">
        <title>Neisseriaceae sp. 26B isolated from the cloaca of a Common Toad-headed Turtle (Mesoclemmys nasuta).</title>
        <authorList>
            <person name="Spergser J."/>
            <person name="Busse H.-J."/>
        </authorList>
    </citation>
    <scope>NUCLEOTIDE SEQUENCE</scope>
    <source>
        <strain evidence="9">26B</strain>
    </source>
</reference>
<evidence type="ECO:0000256" key="4">
    <source>
        <dbReference type="ARBA" id="ARBA00022857"/>
    </source>
</evidence>
<comment type="similarity">
    <text evidence="7">Belongs to the gamma-glutamyl phosphate reductase family.</text>
</comment>
<dbReference type="Gene3D" id="3.40.309.10">
    <property type="entry name" value="Aldehyde Dehydrogenase, Chain A, domain 2"/>
    <property type="match status" value="1"/>
</dbReference>
<dbReference type="Proteomes" id="UP000653156">
    <property type="component" value="Chromosome"/>
</dbReference>
<feature type="domain" description="Aldehyde dehydrogenase" evidence="8">
    <location>
        <begin position="308"/>
        <end position="376"/>
    </location>
</feature>
<dbReference type="UniPathway" id="UPA00098">
    <property type="reaction ID" value="UER00360"/>
</dbReference>
<dbReference type="HAMAP" id="MF_00412">
    <property type="entry name" value="ProA"/>
    <property type="match status" value="1"/>
</dbReference>
<dbReference type="FunFam" id="3.40.309.10:FF:000006">
    <property type="entry name" value="Gamma-glutamyl phosphate reductase"/>
    <property type="match status" value="1"/>
</dbReference>
<evidence type="ECO:0000256" key="3">
    <source>
        <dbReference type="ARBA" id="ARBA00022650"/>
    </source>
</evidence>
<dbReference type="AlphaFoldDB" id="A0A892ZEB8"/>
<accession>A0A892ZEB8</accession>
<evidence type="ECO:0000256" key="2">
    <source>
        <dbReference type="ARBA" id="ARBA00022605"/>
    </source>
</evidence>
<evidence type="ECO:0000256" key="1">
    <source>
        <dbReference type="ARBA" id="ARBA00004985"/>
    </source>
</evidence>
<evidence type="ECO:0000259" key="8">
    <source>
        <dbReference type="Pfam" id="PF00171"/>
    </source>
</evidence>
<dbReference type="KEGG" id="ptes:JQU52_11775"/>
<dbReference type="EMBL" id="CP069798">
    <property type="protein sequence ID" value="QRQ81381.1"/>
    <property type="molecule type" value="Genomic_DNA"/>
</dbReference>
<keyword evidence="7" id="KW-0963">Cytoplasm</keyword>
<keyword evidence="5 7" id="KW-0560">Oxidoreductase</keyword>